<accession>A0ABN6Z2S0</accession>
<evidence type="ECO:0000313" key="3">
    <source>
        <dbReference type="Proteomes" id="UP001496674"/>
    </source>
</evidence>
<dbReference type="SUPFAM" id="SSF81301">
    <property type="entry name" value="Nucleotidyltransferase"/>
    <property type="match status" value="1"/>
</dbReference>
<dbReference type="Pfam" id="PF18765">
    <property type="entry name" value="Polbeta"/>
    <property type="match status" value="1"/>
</dbReference>
<dbReference type="PANTHER" id="PTHR33933">
    <property type="entry name" value="NUCLEOTIDYLTRANSFERASE"/>
    <property type="match status" value="1"/>
</dbReference>
<gene>
    <name evidence="2" type="ORF">BSYN_11180</name>
</gene>
<dbReference type="RefSeq" id="WP_353334061.1">
    <property type="nucleotide sequence ID" value="NZ_AP028055.1"/>
</dbReference>
<dbReference type="CDD" id="cd05403">
    <property type="entry name" value="NT_KNTase_like"/>
    <property type="match status" value="1"/>
</dbReference>
<dbReference type="InterPro" id="IPR043519">
    <property type="entry name" value="NT_sf"/>
</dbReference>
<dbReference type="Gene3D" id="3.30.460.10">
    <property type="entry name" value="Beta Polymerase, domain 2"/>
    <property type="match status" value="1"/>
</dbReference>
<organism evidence="2 3">
    <name type="scientific">Bacteroides sedimenti</name>
    <dbReference type="NCBI Taxonomy" id="2136147"/>
    <lineage>
        <taxon>Bacteria</taxon>
        <taxon>Pseudomonadati</taxon>
        <taxon>Bacteroidota</taxon>
        <taxon>Bacteroidia</taxon>
        <taxon>Bacteroidales</taxon>
        <taxon>Bacteroidaceae</taxon>
        <taxon>Bacteroides</taxon>
    </lineage>
</organism>
<evidence type="ECO:0000313" key="2">
    <source>
        <dbReference type="EMBL" id="BEG98853.1"/>
    </source>
</evidence>
<dbReference type="EMBL" id="AP028055">
    <property type="protein sequence ID" value="BEG98853.1"/>
    <property type="molecule type" value="Genomic_DNA"/>
</dbReference>
<reference evidence="2 3" key="1">
    <citation type="submission" date="2023-04" db="EMBL/GenBank/DDBJ databases">
        <title>Draft genome sequence of acteroides sedimenti strain YN3PY1.</title>
        <authorList>
            <person name="Yoshida N."/>
        </authorList>
    </citation>
    <scope>NUCLEOTIDE SEQUENCE [LARGE SCALE GENOMIC DNA]</scope>
    <source>
        <strain evidence="2 3">YN3PY1</strain>
    </source>
</reference>
<sequence>MKYGLTDAEIDKICQVFSQYEKVEKVILYGSSAKGTYKPFSDVDITLVGENLTRNDLNAVVLALDDLLLSYEFDVSILSQLKNDHLMEHIQRVGITIYEKGG</sequence>
<dbReference type="Proteomes" id="UP001496674">
    <property type="component" value="Chromosome"/>
</dbReference>
<name>A0ABN6Z2S0_9BACE</name>
<dbReference type="InterPro" id="IPR052548">
    <property type="entry name" value="Type_VII_TA_antitoxin"/>
</dbReference>
<feature type="domain" description="Polymerase beta nucleotidyltransferase" evidence="1">
    <location>
        <begin position="12"/>
        <end position="100"/>
    </location>
</feature>
<evidence type="ECO:0000259" key="1">
    <source>
        <dbReference type="Pfam" id="PF18765"/>
    </source>
</evidence>
<dbReference type="InterPro" id="IPR041633">
    <property type="entry name" value="Polbeta"/>
</dbReference>
<protein>
    <recommendedName>
        <fullName evidence="1">Polymerase beta nucleotidyltransferase domain-containing protein</fullName>
    </recommendedName>
</protein>
<proteinExistence type="predicted"/>
<keyword evidence="3" id="KW-1185">Reference proteome</keyword>
<dbReference type="PANTHER" id="PTHR33933:SF1">
    <property type="entry name" value="PROTEIN ADENYLYLTRANSFERASE MNTA-RELATED"/>
    <property type="match status" value="1"/>
</dbReference>